<organism evidence="2 3">
    <name type="scientific">Pelotomaculum thermopropionicum</name>
    <dbReference type="NCBI Taxonomy" id="110500"/>
    <lineage>
        <taxon>Bacteria</taxon>
        <taxon>Bacillati</taxon>
        <taxon>Bacillota</taxon>
        <taxon>Clostridia</taxon>
        <taxon>Eubacteriales</taxon>
        <taxon>Desulfotomaculaceae</taxon>
        <taxon>Pelotomaculum</taxon>
    </lineage>
</organism>
<name>A0A101HRY8_9FIRM</name>
<keyword evidence="1" id="KW-0732">Signal</keyword>
<evidence type="ECO:0000313" key="3">
    <source>
        <dbReference type="Proteomes" id="UP000054705"/>
    </source>
</evidence>
<dbReference type="EMBL" id="LGGS01000113">
    <property type="protein sequence ID" value="KUK82041.1"/>
    <property type="molecule type" value="Genomic_DNA"/>
</dbReference>
<evidence type="ECO:0000313" key="2">
    <source>
        <dbReference type="EMBL" id="KUK82041.1"/>
    </source>
</evidence>
<comment type="caution">
    <text evidence="2">The sequence shown here is derived from an EMBL/GenBank/DDBJ whole genome shotgun (WGS) entry which is preliminary data.</text>
</comment>
<dbReference type="PROSITE" id="PS51257">
    <property type="entry name" value="PROKAR_LIPOPROTEIN"/>
    <property type="match status" value="1"/>
</dbReference>
<feature type="chain" id="PRO_5038464121" evidence="1">
    <location>
        <begin position="19"/>
        <end position="131"/>
    </location>
</feature>
<dbReference type="AlphaFoldDB" id="A0A101HRY8"/>
<proteinExistence type="predicted"/>
<reference evidence="3" key="1">
    <citation type="journal article" date="2015" name="MBio">
        <title>Genome-Resolved Metagenomic Analysis Reveals Roles for Candidate Phyla and Other Microbial Community Members in Biogeochemical Transformations in Oil Reservoirs.</title>
        <authorList>
            <person name="Hu P."/>
            <person name="Tom L."/>
            <person name="Singh A."/>
            <person name="Thomas B.C."/>
            <person name="Baker B.J."/>
            <person name="Piceno Y.M."/>
            <person name="Andersen G.L."/>
            <person name="Banfield J.F."/>
        </authorList>
    </citation>
    <scope>NUCLEOTIDE SEQUENCE [LARGE SCALE GENOMIC DNA]</scope>
</reference>
<evidence type="ECO:0000256" key="1">
    <source>
        <dbReference type="SAM" id="SignalP"/>
    </source>
</evidence>
<accession>A0A101HRY8</accession>
<protein>
    <submittedName>
        <fullName evidence="2">Putative membrane protein</fullName>
    </submittedName>
</protein>
<sequence length="131" mass="14387">MGRFKCLLVLLLFFSAVACGVSAVLAEFNQMIRPAGPVVAFSIRNTEPGVYRMEFLGEEIAAELPVSKVENIIDRAYIFAAGTGNKVLRASWRVIEAAAKKLPPKIYDRVYDAPFPLLQEETVVPGRAVSN</sequence>
<dbReference type="Proteomes" id="UP000054705">
    <property type="component" value="Unassembled WGS sequence"/>
</dbReference>
<feature type="signal peptide" evidence="1">
    <location>
        <begin position="1"/>
        <end position="18"/>
    </location>
</feature>
<gene>
    <name evidence="2" type="ORF">XD97_0516</name>
</gene>